<accession>A0A3M9MA45</accession>
<dbReference type="EMBL" id="RJJD01000023">
    <property type="protein sequence ID" value="RNI22037.1"/>
    <property type="molecule type" value="Genomic_DNA"/>
</dbReference>
<evidence type="ECO:0000313" key="2">
    <source>
        <dbReference type="Proteomes" id="UP000272117"/>
    </source>
</evidence>
<keyword evidence="2" id="KW-1185">Reference proteome</keyword>
<reference evidence="1 2" key="1">
    <citation type="submission" date="2018-11" db="EMBL/GenBank/DDBJ databases">
        <title>Rufibacter latericius sp. nov., isolated from water in Baiyang Lake.</title>
        <authorList>
            <person name="Yang Y."/>
        </authorList>
    </citation>
    <scope>NUCLEOTIDE SEQUENCE [LARGE SCALE GENOMIC DNA]</scope>
    <source>
        <strain evidence="1 2">R-22-1c-1</strain>
    </source>
</reference>
<gene>
    <name evidence="1" type="ORF">EFB08_23175</name>
</gene>
<dbReference type="RefSeq" id="WP_123129361.1">
    <property type="nucleotide sequence ID" value="NZ_RJJD01000023.1"/>
</dbReference>
<organism evidence="1 2">
    <name type="scientific">Rufibacter latericius</name>
    <dbReference type="NCBI Taxonomy" id="2487040"/>
    <lineage>
        <taxon>Bacteria</taxon>
        <taxon>Pseudomonadati</taxon>
        <taxon>Bacteroidota</taxon>
        <taxon>Cytophagia</taxon>
        <taxon>Cytophagales</taxon>
        <taxon>Hymenobacteraceae</taxon>
        <taxon>Rufibacter</taxon>
    </lineage>
</organism>
<name>A0A3M9MA45_9BACT</name>
<sequence length="158" mass="17164">MQVKILTGTEYPKTDAKLQPSLPADWLLISYLSISDGTSDTTTTTTTTPTGSYVPTSDISAADSLTATRSKSKVVSEHTLGKELARKLSTFVFKNMNPSRVFFAATKITAIKSSMAGLQYKINDGAWVTLVLPLTAATAISLNPNDRITRATWPWTHH</sequence>
<evidence type="ECO:0000313" key="1">
    <source>
        <dbReference type="EMBL" id="RNI22037.1"/>
    </source>
</evidence>
<comment type="caution">
    <text evidence="1">The sequence shown here is derived from an EMBL/GenBank/DDBJ whole genome shotgun (WGS) entry which is preliminary data.</text>
</comment>
<dbReference type="Proteomes" id="UP000272117">
    <property type="component" value="Unassembled WGS sequence"/>
</dbReference>
<protein>
    <submittedName>
        <fullName evidence="1">Uncharacterized protein</fullName>
    </submittedName>
</protein>
<dbReference type="AlphaFoldDB" id="A0A3M9MA45"/>
<proteinExistence type="predicted"/>